<organism evidence="1 2">
    <name type="scientific">Coprinopsis marcescibilis</name>
    <name type="common">Agaric fungus</name>
    <name type="synonym">Psathyrella marcescibilis</name>
    <dbReference type="NCBI Taxonomy" id="230819"/>
    <lineage>
        <taxon>Eukaryota</taxon>
        <taxon>Fungi</taxon>
        <taxon>Dikarya</taxon>
        <taxon>Basidiomycota</taxon>
        <taxon>Agaricomycotina</taxon>
        <taxon>Agaricomycetes</taxon>
        <taxon>Agaricomycetidae</taxon>
        <taxon>Agaricales</taxon>
        <taxon>Agaricineae</taxon>
        <taxon>Psathyrellaceae</taxon>
        <taxon>Coprinopsis</taxon>
    </lineage>
</organism>
<dbReference type="PANTHER" id="PTHR17901:SF14">
    <property type="entry name" value="MAGNESIUM-DEPENDENT PHOSPHATASE 1"/>
    <property type="match status" value="1"/>
</dbReference>
<dbReference type="PANTHER" id="PTHR17901">
    <property type="entry name" value="MAGNESIUM-DEPENDENT PHOSPHATASE 1 MDP1"/>
    <property type="match status" value="1"/>
</dbReference>
<dbReference type="EMBL" id="ML210241">
    <property type="protein sequence ID" value="TFK22409.1"/>
    <property type="molecule type" value="Genomic_DNA"/>
</dbReference>
<dbReference type="GO" id="GO:0003993">
    <property type="term" value="F:acid phosphatase activity"/>
    <property type="evidence" value="ECO:0007669"/>
    <property type="project" value="TreeGrafter"/>
</dbReference>
<dbReference type="OrthoDB" id="2865258at2759"/>
<dbReference type="InterPro" id="IPR023214">
    <property type="entry name" value="HAD_sf"/>
</dbReference>
<name>A0A5C3KPJ4_COPMA</name>
<dbReference type="Gene3D" id="3.40.50.1000">
    <property type="entry name" value="HAD superfamily/HAD-like"/>
    <property type="match status" value="1"/>
</dbReference>
<evidence type="ECO:0000313" key="2">
    <source>
        <dbReference type="Proteomes" id="UP000307440"/>
    </source>
</evidence>
<accession>A0A5C3KPJ4</accession>
<proteinExistence type="predicted"/>
<sequence length="406" mass="47510">MAYPKVVALDTDWTIFWGWLNKNTWGKGAGAFNPVQDNINQVNYWEIQDRTNANNKCGMYADIPRIVEDILKNGAKIAVVSRNTSKDMCDRALWYWKVKDDHGKEKRLIELVKFDEVYDSEKTVHFEKIKGYTGHHYTEMIHYDDEAPNNIVEMMLGVTFQVSRDQKGLTWENYQEGLDMWRRNKAIESPWHGLDLNLYPKKKLIGYSGMDLETIKLLEAGGRRHDRIEAARWGYAMYVADDPAVAKYFANWIKQTAFGPQAQTIVCAIYARDDSIFNSLPKIWVPDQNDMKTNVSSPNKFQVAWSQEDRDRKVASWGVKKPYILFSRHPNMGRGFPVPNNWRFNEMVVYGQVQEALMLTVRLSDQELNHHVQNGPHLHYEQKFSEWNITVPNEARADFRRWNENF</sequence>
<dbReference type="STRING" id="230819.A0A5C3KPJ4"/>
<protein>
    <submittedName>
        <fullName evidence="1">Uncharacterized protein</fullName>
    </submittedName>
</protein>
<evidence type="ECO:0000313" key="1">
    <source>
        <dbReference type="EMBL" id="TFK22409.1"/>
    </source>
</evidence>
<reference evidence="1 2" key="1">
    <citation type="journal article" date="2019" name="Nat. Ecol. Evol.">
        <title>Megaphylogeny resolves global patterns of mushroom evolution.</title>
        <authorList>
            <person name="Varga T."/>
            <person name="Krizsan K."/>
            <person name="Foldi C."/>
            <person name="Dima B."/>
            <person name="Sanchez-Garcia M."/>
            <person name="Sanchez-Ramirez S."/>
            <person name="Szollosi G.J."/>
            <person name="Szarkandi J.G."/>
            <person name="Papp V."/>
            <person name="Albert L."/>
            <person name="Andreopoulos W."/>
            <person name="Angelini C."/>
            <person name="Antonin V."/>
            <person name="Barry K.W."/>
            <person name="Bougher N.L."/>
            <person name="Buchanan P."/>
            <person name="Buyck B."/>
            <person name="Bense V."/>
            <person name="Catcheside P."/>
            <person name="Chovatia M."/>
            <person name="Cooper J."/>
            <person name="Damon W."/>
            <person name="Desjardin D."/>
            <person name="Finy P."/>
            <person name="Geml J."/>
            <person name="Haridas S."/>
            <person name="Hughes K."/>
            <person name="Justo A."/>
            <person name="Karasinski D."/>
            <person name="Kautmanova I."/>
            <person name="Kiss B."/>
            <person name="Kocsube S."/>
            <person name="Kotiranta H."/>
            <person name="LaButti K.M."/>
            <person name="Lechner B.E."/>
            <person name="Liimatainen K."/>
            <person name="Lipzen A."/>
            <person name="Lukacs Z."/>
            <person name="Mihaltcheva S."/>
            <person name="Morgado L.N."/>
            <person name="Niskanen T."/>
            <person name="Noordeloos M.E."/>
            <person name="Ohm R.A."/>
            <person name="Ortiz-Santana B."/>
            <person name="Ovrebo C."/>
            <person name="Racz N."/>
            <person name="Riley R."/>
            <person name="Savchenko A."/>
            <person name="Shiryaev A."/>
            <person name="Soop K."/>
            <person name="Spirin V."/>
            <person name="Szebenyi C."/>
            <person name="Tomsovsky M."/>
            <person name="Tulloss R.E."/>
            <person name="Uehling J."/>
            <person name="Grigoriev I.V."/>
            <person name="Vagvolgyi C."/>
            <person name="Papp T."/>
            <person name="Martin F.M."/>
            <person name="Miettinen O."/>
            <person name="Hibbett D.S."/>
            <person name="Nagy L.G."/>
        </authorList>
    </citation>
    <scope>NUCLEOTIDE SEQUENCE [LARGE SCALE GENOMIC DNA]</scope>
    <source>
        <strain evidence="1 2">CBS 121175</strain>
    </source>
</reference>
<dbReference type="Pfam" id="PF12689">
    <property type="entry name" value="Acid_PPase"/>
    <property type="match status" value="1"/>
</dbReference>
<dbReference type="AlphaFoldDB" id="A0A5C3KPJ4"/>
<dbReference type="InterPro" id="IPR010036">
    <property type="entry name" value="MDP_1_eu_arc"/>
</dbReference>
<dbReference type="Proteomes" id="UP000307440">
    <property type="component" value="Unassembled WGS sequence"/>
</dbReference>
<gene>
    <name evidence="1" type="ORF">FA15DRAFT_748753</name>
</gene>
<keyword evidence="2" id="KW-1185">Reference proteome</keyword>